<evidence type="ECO:0000256" key="1">
    <source>
        <dbReference type="SAM" id="MobiDB-lite"/>
    </source>
</evidence>
<dbReference type="AlphaFoldDB" id="A0AAW2IM76"/>
<comment type="caution">
    <text evidence="2">The sequence shown here is derived from an EMBL/GenBank/DDBJ whole genome shotgun (WGS) entry which is preliminary data.</text>
</comment>
<sequence length="128" mass="12809">MYSSRALDFDFSCKGRIRQTPHLAQEAAGGGDGKATSVQGEGGEATGSGRRGGDAARGGGSNKGREEGAGVADLSAARIGEEEDLGGGEEAWPGGRIDAGEEEEAAERSGDGEGEAGQIREAVAASLQ</sequence>
<name>A0AAW2IM76_9LAMI</name>
<reference evidence="2" key="2">
    <citation type="journal article" date="2024" name="Plant">
        <title>Genomic evolution and insights into agronomic trait innovations of Sesamum species.</title>
        <authorList>
            <person name="Miao H."/>
            <person name="Wang L."/>
            <person name="Qu L."/>
            <person name="Liu H."/>
            <person name="Sun Y."/>
            <person name="Le M."/>
            <person name="Wang Q."/>
            <person name="Wei S."/>
            <person name="Zheng Y."/>
            <person name="Lin W."/>
            <person name="Duan Y."/>
            <person name="Cao H."/>
            <person name="Xiong S."/>
            <person name="Wang X."/>
            <person name="Wei L."/>
            <person name="Li C."/>
            <person name="Ma Q."/>
            <person name="Ju M."/>
            <person name="Zhao R."/>
            <person name="Li G."/>
            <person name="Mu C."/>
            <person name="Tian Q."/>
            <person name="Mei H."/>
            <person name="Zhang T."/>
            <person name="Gao T."/>
            <person name="Zhang H."/>
        </authorList>
    </citation>
    <scope>NUCLEOTIDE SEQUENCE</scope>
    <source>
        <strain evidence="2">G01</strain>
    </source>
</reference>
<accession>A0AAW2IM76</accession>
<reference evidence="2" key="1">
    <citation type="submission" date="2020-06" db="EMBL/GenBank/DDBJ databases">
        <authorList>
            <person name="Li T."/>
            <person name="Hu X."/>
            <person name="Zhang T."/>
            <person name="Song X."/>
            <person name="Zhang H."/>
            <person name="Dai N."/>
            <person name="Sheng W."/>
            <person name="Hou X."/>
            <person name="Wei L."/>
        </authorList>
    </citation>
    <scope>NUCLEOTIDE SEQUENCE</scope>
    <source>
        <strain evidence="2">G01</strain>
        <tissue evidence="2">Leaf</tissue>
    </source>
</reference>
<feature type="compositionally biased region" description="Gly residues" evidence="1">
    <location>
        <begin position="40"/>
        <end position="62"/>
    </location>
</feature>
<gene>
    <name evidence="2" type="ORF">Sangu_2891200</name>
</gene>
<feature type="region of interest" description="Disordered" evidence="1">
    <location>
        <begin position="22"/>
        <end position="128"/>
    </location>
</feature>
<evidence type="ECO:0000313" key="2">
    <source>
        <dbReference type="EMBL" id="KAL0283407.1"/>
    </source>
</evidence>
<proteinExistence type="predicted"/>
<organism evidence="2">
    <name type="scientific">Sesamum angustifolium</name>
    <dbReference type="NCBI Taxonomy" id="2727405"/>
    <lineage>
        <taxon>Eukaryota</taxon>
        <taxon>Viridiplantae</taxon>
        <taxon>Streptophyta</taxon>
        <taxon>Embryophyta</taxon>
        <taxon>Tracheophyta</taxon>
        <taxon>Spermatophyta</taxon>
        <taxon>Magnoliopsida</taxon>
        <taxon>eudicotyledons</taxon>
        <taxon>Gunneridae</taxon>
        <taxon>Pentapetalae</taxon>
        <taxon>asterids</taxon>
        <taxon>lamiids</taxon>
        <taxon>Lamiales</taxon>
        <taxon>Pedaliaceae</taxon>
        <taxon>Sesamum</taxon>
    </lineage>
</organism>
<protein>
    <submittedName>
        <fullName evidence="2">Uncharacterized protein</fullName>
    </submittedName>
</protein>
<dbReference type="EMBL" id="JACGWK010001729">
    <property type="protein sequence ID" value="KAL0283407.1"/>
    <property type="molecule type" value="Genomic_DNA"/>
</dbReference>